<dbReference type="AlphaFoldDB" id="A0AA41XR50"/>
<comment type="caution">
    <text evidence="2">The sequence shown here is derived from an EMBL/GenBank/DDBJ whole genome shotgun (WGS) entry which is preliminary data.</text>
</comment>
<evidence type="ECO:0000313" key="2">
    <source>
        <dbReference type="EMBL" id="MCV7380788.1"/>
    </source>
</evidence>
<dbReference type="Proteomes" id="UP001141650">
    <property type="component" value="Unassembled WGS sequence"/>
</dbReference>
<sequence>MTAEQTTASSKGTTTVPAGSRKGNIWTWVFWALGAIAIAAVAWNARDYPDARVGNPEVTGIPRPVRPLLGFRHWLAVEQVGTLIAMIIIVAVCVWGWRRYGPHPYILMAIVTTFIVWQDPIMNWAPYAVYDPRLWHWPESWPLVSLSPTVEPFIVFGYVMFQFGPYFPAAWALRKIQARRPVDSFVWRHPLISLGILIFVVGFIVDMFLEVAAIRTGLYSYSQLMPFGSIFTGTPHQFPLLWESSLVTLVMIPAGILVYRDDTGRTVSEKLAKRARIFPTRPALGSFMVMMVIVNVFYLFYGGAFALMKWSRATTSVACPWPFPDAKVYDPQGFYEENGQKGPYSSGIWSTYMMFQPDGRPTVTLGSKSDRCAEHNNG</sequence>
<reference evidence="3 5" key="1">
    <citation type="submission" date="2016-06" db="EMBL/GenBank/DDBJ databases">
        <authorList>
            <person name="Sutton G."/>
            <person name="Brinkac L."/>
            <person name="Sanka R."/>
            <person name="Adams M."/>
            <person name="Lau E."/>
            <person name="Sam S."/>
            <person name="Sreng N."/>
            <person name="Him V."/>
            <person name="Kerleguer A."/>
            <person name="Cheng S."/>
        </authorList>
    </citation>
    <scope>NUCLEOTIDE SEQUENCE [LARGE SCALE GENOMIC DNA]</scope>
    <source>
        <strain evidence="3 5">E2978</strain>
    </source>
</reference>
<protein>
    <submittedName>
        <fullName evidence="3">DUF5135 domain-containing protein</fullName>
    </submittedName>
    <submittedName>
        <fullName evidence="2">Spirocyclase AveC family protein</fullName>
    </submittedName>
</protein>
<organism evidence="2 7">
    <name type="scientific">Mycobacterium alsense</name>
    <dbReference type="NCBI Taxonomy" id="324058"/>
    <lineage>
        <taxon>Bacteria</taxon>
        <taxon>Bacillati</taxon>
        <taxon>Actinomycetota</taxon>
        <taxon>Actinomycetes</taxon>
        <taxon>Mycobacteriales</taxon>
        <taxon>Mycobacteriaceae</taxon>
        <taxon>Mycobacterium</taxon>
    </lineage>
</organism>
<feature type="transmembrane region" description="Helical" evidence="1">
    <location>
        <begin position="104"/>
        <end position="125"/>
    </location>
</feature>
<dbReference type="Proteomes" id="UP000092086">
    <property type="component" value="Unassembled WGS sequence"/>
</dbReference>
<keyword evidence="1" id="KW-1133">Transmembrane helix</keyword>
<accession>A0AA41XR50</accession>
<evidence type="ECO:0000313" key="5">
    <source>
        <dbReference type="Proteomes" id="UP000092086"/>
    </source>
</evidence>
<dbReference type="RefSeq" id="WP_068214367.1">
    <property type="nucleotide sequence ID" value="NZ_JACKVH010000017.1"/>
</dbReference>
<evidence type="ECO:0000313" key="3">
    <source>
        <dbReference type="EMBL" id="OBG27780.1"/>
    </source>
</evidence>
<name>A0AA41XR50_9MYCO</name>
<evidence type="ECO:0000313" key="4">
    <source>
        <dbReference type="EMBL" id="OQZ91886.1"/>
    </source>
</evidence>
<feature type="transmembrane region" description="Helical" evidence="1">
    <location>
        <begin position="194"/>
        <end position="218"/>
    </location>
</feature>
<dbReference type="EMBL" id="JACKVH010000017">
    <property type="protein sequence ID" value="MCV7380788.1"/>
    <property type="molecule type" value="Genomic_DNA"/>
</dbReference>
<feature type="transmembrane region" description="Helical" evidence="1">
    <location>
        <begin position="238"/>
        <end position="259"/>
    </location>
</feature>
<evidence type="ECO:0000313" key="6">
    <source>
        <dbReference type="Proteomes" id="UP000192319"/>
    </source>
</evidence>
<feature type="transmembrane region" description="Helical" evidence="1">
    <location>
        <begin position="25"/>
        <end position="45"/>
    </location>
</feature>
<evidence type="ECO:0000256" key="1">
    <source>
        <dbReference type="SAM" id="Phobius"/>
    </source>
</evidence>
<feature type="transmembrane region" description="Helical" evidence="1">
    <location>
        <begin position="74"/>
        <end position="97"/>
    </location>
</feature>
<dbReference type="EMBL" id="LZIT01000333">
    <property type="protein sequence ID" value="OBG27780.1"/>
    <property type="molecule type" value="Genomic_DNA"/>
</dbReference>
<evidence type="ECO:0000313" key="7">
    <source>
        <dbReference type="Proteomes" id="UP001141650"/>
    </source>
</evidence>
<reference evidence="2" key="3">
    <citation type="submission" date="2020-07" db="EMBL/GenBank/DDBJ databases">
        <authorList>
            <person name="Pettersson B.M.F."/>
            <person name="Behra P.R.K."/>
            <person name="Ramesh M."/>
            <person name="Das S."/>
            <person name="Dasgupta S."/>
            <person name="Kirsebom L.A."/>
        </authorList>
    </citation>
    <scope>NUCLEOTIDE SEQUENCE</scope>
    <source>
        <strain evidence="2">CCUG 55640</strain>
    </source>
</reference>
<proteinExistence type="predicted"/>
<dbReference type="Proteomes" id="UP000192319">
    <property type="component" value="Unassembled WGS sequence"/>
</dbReference>
<gene>
    <name evidence="3" type="ORF">A5672_04875</name>
    <name evidence="4" type="ORF">BST11_06835</name>
    <name evidence="2" type="ORF">H7K38_19345</name>
</gene>
<dbReference type="Pfam" id="PF17198">
    <property type="entry name" value="AveC_like"/>
    <property type="match status" value="1"/>
</dbReference>
<dbReference type="InterPro" id="IPR033459">
    <property type="entry name" value="AveC-like"/>
</dbReference>
<feature type="transmembrane region" description="Helical" evidence="1">
    <location>
        <begin position="153"/>
        <end position="173"/>
    </location>
</feature>
<reference evidence="4 6" key="2">
    <citation type="submission" date="2017-02" db="EMBL/GenBank/DDBJ databases">
        <title>The new phylogeny of genus Mycobacterium.</title>
        <authorList>
            <person name="Tortoli E."/>
            <person name="Trovato A."/>
            <person name="Cirillo D.M."/>
        </authorList>
    </citation>
    <scope>NUCLEOTIDE SEQUENCE [LARGE SCALE GENOMIC DNA]</scope>
    <source>
        <strain evidence="4 6">DSM 45230</strain>
    </source>
</reference>
<keyword evidence="6" id="KW-1185">Reference proteome</keyword>
<keyword evidence="1" id="KW-0472">Membrane</keyword>
<feature type="transmembrane region" description="Helical" evidence="1">
    <location>
        <begin position="280"/>
        <end position="301"/>
    </location>
</feature>
<dbReference type="EMBL" id="MVHD01000007">
    <property type="protein sequence ID" value="OQZ91886.1"/>
    <property type="molecule type" value="Genomic_DNA"/>
</dbReference>
<reference evidence="2" key="4">
    <citation type="journal article" date="2022" name="BMC Genomics">
        <title>Comparative genome analysis of mycobacteria focusing on tRNA and non-coding RNA.</title>
        <authorList>
            <person name="Behra P.R.K."/>
            <person name="Pettersson B.M.F."/>
            <person name="Ramesh M."/>
            <person name="Das S."/>
            <person name="Dasgupta S."/>
            <person name="Kirsebom L.A."/>
        </authorList>
    </citation>
    <scope>NUCLEOTIDE SEQUENCE</scope>
    <source>
        <strain evidence="2">CCUG 55640</strain>
    </source>
</reference>
<keyword evidence="1" id="KW-0812">Transmembrane</keyword>